<dbReference type="AlphaFoldDB" id="A0A0F9IB81"/>
<evidence type="ECO:0000313" key="1">
    <source>
        <dbReference type="EMBL" id="KKM24876.1"/>
    </source>
</evidence>
<protein>
    <submittedName>
        <fullName evidence="1">Uncharacterized protein</fullName>
    </submittedName>
</protein>
<accession>A0A0F9IB81</accession>
<reference evidence="1" key="1">
    <citation type="journal article" date="2015" name="Nature">
        <title>Complex archaea that bridge the gap between prokaryotes and eukaryotes.</title>
        <authorList>
            <person name="Spang A."/>
            <person name="Saw J.H."/>
            <person name="Jorgensen S.L."/>
            <person name="Zaremba-Niedzwiedzka K."/>
            <person name="Martijn J."/>
            <person name="Lind A.E."/>
            <person name="van Eijk R."/>
            <person name="Schleper C."/>
            <person name="Guy L."/>
            <person name="Ettema T.J."/>
        </authorList>
    </citation>
    <scope>NUCLEOTIDE SEQUENCE</scope>
</reference>
<dbReference type="EMBL" id="LAZR01012832">
    <property type="protein sequence ID" value="KKM24876.1"/>
    <property type="molecule type" value="Genomic_DNA"/>
</dbReference>
<sequence>MPTVIDLRGGANNLGRALAGLGAGIGGIINPNQEFQKRFQEALVANPELASQLAANPELLENLPIKKSMREAILATPLPAGILFDRNLTQAMQGFTDEQKAVVGKFQVA</sequence>
<proteinExistence type="predicted"/>
<gene>
    <name evidence="1" type="ORF">LCGC14_1600670</name>
</gene>
<organism evidence="1">
    <name type="scientific">marine sediment metagenome</name>
    <dbReference type="NCBI Taxonomy" id="412755"/>
    <lineage>
        <taxon>unclassified sequences</taxon>
        <taxon>metagenomes</taxon>
        <taxon>ecological metagenomes</taxon>
    </lineage>
</organism>
<feature type="non-terminal residue" evidence="1">
    <location>
        <position position="109"/>
    </location>
</feature>
<comment type="caution">
    <text evidence="1">The sequence shown here is derived from an EMBL/GenBank/DDBJ whole genome shotgun (WGS) entry which is preliminary data.</text>
</comment>
<name>A0A0F9IB81_9ZZZZ</name>